<dbReference type="InterPro" id="IPR031165">
    <property type="entry name" value="GNAT_YJDJ"/>
</dbReference>
<dbReference type="Proteomes" id="UP001501057">
    <property type="component" value="Unassembled WGS sequence"/>
</dbReference>
<keyword evidence="3" id="KW-1185">Reference proteome</keyword>
<dbReference type="SUPFAM" id="SSF55729">
    <property type="entry name" value="Acyl-CoA N-acyltransferases (Nat)"/>
    <property type="match status" value="1"/>
</dbReference>
<evidence type="ECO:0000313" key="2">
    <source>
        <dbReference type="EMBL" id="GAA1749519.1"/>
    </source>
</evidence>
<name>A0ABN2K6P6_9ACTN</name>
<dbReference type="InterPro" id="IPR045057">
    <property type="entry name" value="Gcn5-rel_NAT"/>
</dbReference>
<comment type="caution">
    <text evidence="2">The sequence shown here is derived from an EMBL/GenBank/DDBJ whole genome shotgun (WGS) entry which is preliminary data.</text>
</comment>
<evidence type="ECO:0000313" key="3">
    <source>
        <dbReference type="Proteomes" id="UP001501057"/>
    </source>
</evidence>
<dbReference type="CDD" id="cd04301">
    <property type="entry name" value="NAT_SF"/>
    <property type="match status" value="1"/>
</dbReference>
<gene>
    <name evidence="2" type="ORF">GCM10009710_31870</name>
</gene>
<organism evidence="2 3">
    <name type="scientific">Aeromicrobium alkaliterrae</name>
    <dbReference type="NCBI Taxonomy" id="302168"/>
    <lineage>
        <taxon>Bacteria</taxon>
        <taxon>Bacillati</taxon>
        <taxon>Actinomycetota</taxon>
        <taxon>Actinomycetes</taxon>
        <taxon>Propionibacteriales</taxon>
        <taxon>Nocardioidaceae</taxon>
        <taxon>Aeromicrobium</taxon>
    </lineage>
</organism>
<accession>A0ABN2K6P6</accession>
<feature type="domain" description="N-acetyltransferase" evidence="1">
    <location>
        <begin position="7"/>
        <end position="94"/>
    </location>
</feature>
<reference evidence="2 3" key="1">
    <citation type="journal article" date="2019" name="Int. J. Syst. Evol. Microbiol.">
        <title>The Global Catalogue of Microorganisms (GCM) 10K type strain sequencing project: providing services to taxonomists for standard genome sequencing and annotation.</title>
        <authorList>
            <consortium name="The Broad Institute Genomics Platform"/>
            <consortium name="The Broad Institute Genome Sequencing Center for Infectious Disease"/>
            <person name="Wu L."/>
            <person name="Ma J."/>
        </authorList>
    </citation>
    <scope>NUCLEOTIDE SEQUENCE [LARGE SCALE GENOMIC DNA]</scope>
    <source>
        <strain evidence="2 3">JCM 13518</strain>
    </source>
</reference>
<dbReference type="PROSITE" id="PS51729">
    <property type="entry name" value="GNAT_YJDJ"/>
    <property type="match status" value="1"/>
</dbReference>
<dbReference type="InterPro" id="IPR016181">
    <property type="entry name" value="Acyl_CoA_acyltransferase"/>
</dbReference>
<dbReference type="PANTHER" id="PTHR31435">
    <property type="entry name" value="PROTEIN NATD1"/>
    <property type="match status" value="1"/>
</dbReference>
<protein>
    <submittedName>
        <fullName evidence="2">GNAT family N-acetyltransferase</fullName>
    </submittedName>
</protein>
<dbReference type="Gene3D" id="3.40.630.30">
    <property type="match status" value="1"/>
</dbReference>
<proteinExistence type="predicted"/>
<dbReference type="PANTHER" id="PTHR31435:SF10">
    <property type="entry name" value="BSR4717 PROTEIN"/>
    <property type="match status" value="1"/>
</dbReference>
<dbReference type="Pfam" id="PF14542">
    <property type="entry name" value="Acetyltransf_CG"/>
    <property type="match status" value="1"/>
</dbReference>
<sequence length="103" mass="11713">MSDIQVVHDPDRKRYRAEIDGESAGFAEYILTDDLIVFTHTEVDRRFEGKGVGSAIVRVSLDEVRSEGRRKVLPLCPFYKGWIGRHQEYVPLVYGVPESTATD</sequence>
<evidence type="ECO:0000259" key="1">
    <source>
        <dbReference type="PROSITE" id="PS51729"/>
    </source>
</evidence>
<dbReference type="EMBL" id="BAAAME010000005">
    <property type="protein sequence ID" value="GAA1749519.1"/>
    <property type="molecule type" value="Genomic_DNA"/>
</dbReference>